<feature type="transmembrane region" description="Helical" evidence="1">
    <location>
        <begin position="56"/>
        <end position="77"/>
    </location>
</feature>
<keyword evidence="1" id="KW-0472">Membrane</keyword>
<dbReference type="AlphaFoldDB" id="A0AAN9KVJ9"/>
<evidence type="ECO:0000313" key="2">
    <source>
        <dbReference type="EMBL" id="KAK7324705.1"/>
    </source>
</evidence>
<keyword evidence="1" id="KW-1133">Transmembrane helix</keyword>
<keyword evidence="3" id="KW-1185">Reference proteome</keyword>
<accession>A0AAN9KVJ9</accession>
<comment type="caution">
    <text evidence="2">The sequence shown here is derived from an EMBL/GenBank/DDBJ whole genome shotgun (WGS) entry which is preliminary data.</text>
</comment>
<proteinExistence type="predicted"/>
<organism evidence="2 3">
    <name type="scientific">Canavalia gladiata</name>
    <name type="common">Sword bean</name>
    <name type="synonym">Dolichos gladiatus</name>
    <dbReference type="NCBI Taxonomy" id="3824"/>
    <lineage>
        <taxon>Eukaryota</taxon>
        <taxon>Viridiplantae</taxon>
        <taxon>Streptophyta</taxon>
        <taxon>Embryophyta</taxon>
        <taxon>Tracheophyta</taxon>
        <taxon>Spermatophyta</taxon>
        <taxon>Magnoliopsida</taxon>
        <taxon>eudicotyledons</taxon>
        <taxon>Gunneridae</taxon>
        <taxon>Pentapetalae</taxon>
        <taxon>rosids</taxon>
        <taxon>fabids</taxon>
        <taxon>Fabales</taxon>
        <taxon>Fabaceae</taxon>
        <taxon>Papilionoideae</taxon>
        <taxon>50 kb inversion clade</taxon>
        <taxon>NPAAA clade</taxon>
        <taxon>indigoferoid/millettioid clade</taxon>
        <taxon>Phaseoleae</taxon>
        <taxon>Canavalia</taxon>
    </lineage>
</organism>
<dbReference type="EMBL" id="JAYMYQ010000006">
    <property type="protein sequence ID" value="KAK7324705.1"/>
    <property type="molecule type" value="Genomic_DNA"/>
</dbReference>
<reference evidence="2 3" key="1">
    <citation type="submission" date="2024-01" db="EMBL/GenBank/DDBJ databases">
        <title>The genomes of 5 underutilized Papilionoideae crops provide insights into root nodulation and disease resistanc.</title>
        <authorList>
            <person name="Jiang F."/>
        </authorList>
    </citation>
    <scope>NUCLEOTIDE SEQUENCE [LARGE SCALE GENOMIC DNA]</scope>
    <source>
        <strain evidence="2">LVBAO_FW01</strain>
        <tissue evidence="2">Leaves</tissue>
    </source>
</reference>
<sequence length="125" mass="13914">MGVGYGNDFHVMLHVQDLGMQAWETQRYVMLRPNYSPSQKSKYSNGVVGPPPKPSLHIMFICFGLLTVESFNAFYFGPKTRWVQSKKCHHLSFLQGPSPSKDFAVVLTVSFHPSSGKSSSTSANN</sequence>
<name>A0AAN9KVJ9_CANGL</name>
<gene>
    <name evidence="2" type="ORF">VNO77_28480</name>
</gene>
<protein>
    <submittedName>
        <fullName evidence="2">Uncharacterized protein</fullName>
    </submittedName>
</protein>
<dbReference type="Proteomes" id="UP001367508">
    <property type="component" value="Unassembled WGS sequence"/>
</dbReference>
<keyword evidence="1" id="KW-0812">Transmembrane</keyword>
<evidence type="ECO:0000313" key="3">
    <source>
        <dbReference type="Proteomes" id="UP001367508"/>
    </source>
</evidence>
<evidence type="ECO:0000256" key="1">
    <source>
        <dbReference type="SAM" id="Phobius"/>
    </source>
</evidence>